<evidence type="ECO:0000313" key="2">
    <source>
        <dbReference type="Proteomes" id="UP000280834"/>
    </source>
</evidence>
<reference evidence="3" key="1">
    <citation type="submission" date="2017-02" db="UniProtKB">
        <authorList>
            <consortium name="WormBaseParasite"/>
        </authorList>
    </citation>
    <scope>IDENTIFICATION</scope>
</reference>
<dbReference type="Proteomes" id="UP000280834">
    <property type="component" value="Unassembled WGS sequence"/>
</dbReference>
<proteinExistence type="predicted"/>
<reference evidence="1 2" key="2">
    <citation type="submission" date="2018-11" db="EMBL/GenBank/DDBJ databases">
        <authorList>
            <consortium name="Pathogen Informatics"/>
        </authorList>
    </citation>
    <scope>NUCLEOTIDE SEQUENCE [LARGE SCALE GENOMIC DNA]</scope>
</reference>
<name>A0A0R3QBK3_9BILA</name>
<protein>
    <submittedName>
        <fullName evidence="1 3">Uncharacterized protein</fullName>
    </submittedName>
</protein>
<keyword evidence="2" id="KW-1185">Reference proteome</keyword>
<organism evidence="3">
    <name type="scientific">Brugia timori</name>
    <dbReference type="NCBI Taxonomy" id="42155"/>
    <lineage>
        <taxon>Eukaryota</taxon>
        <taxon>Metazoa</taxon>
        <taxon>Ecdysozoa</taxon>
        <taxon>Nematoda</taxon>
        <taxon>Chromadorea</taxon>
        <taxon>Rhabditida</taxon>
        <taxon>Spirurina</taxon>
        <taxon>Spiruromorpha</taxon>
        <taxon>Filarioidea</taxon>
        <taxon>Onchocercidae</taxon>
        <taxon>Brugia</taxon>
    </lineage>
</organism>
<evidence type="ECO:0000313" key="3">
    <source>
        <dbReference type="WBParaSite" id="BTMF_0000372801-mRNA-1"/>
    </source>
</evidence>
<dbReference type="WBParaSite" id="BTMF_0000372801-mRNA-1">
    <property type="protein sequence ID" value="BTMF_0000372801-mRNA-1"/>
    <property type="gene ID" value="BTMF_0000372801"/>
</dbReference>
<accession>A0A0R3QBK3</accession>
<dbReference type="AlphaFoldDB" id="A0A0R3QBK3"/>
<sequence>MMTNLYSRSCLALPNNYIHFHTVSKDSTIRWRSLE</sequence>
<gene>
    <name evidence="1" type="ORF">BTMF_LOCUS3034</name>
</gene>
<dbReference type="EMBL" id="UZAG01002656">
    <property type="protein sequence ID" value="VDO13887.1"/>
    <property type="molecule type" value="Genomic_DNA"/>
</dbReference>
<evidence type="ECO:0000313" key="1">
    <source>
        <dbReference type="EMBL" id="VDO13887.1"/>
    </source>
</evidence>